<evidence type="ECO:0000259" key="7">
    <source>
        <dbReference type="PROSITE" id="PS51194"/>
    </source>
</evidence>
<dbReference type="PANTHER" id="PTHR24031">
    <property type="entry name" value="RNA HELICASE"/>
    <property type="match status" value="1"/>
</dbReference>
<evidence type="ECO:0000256" key="2">
    <source>
        <dbReference type="ARBA" id="ARBA00022801"/>
    </source>
</evidence>
<evidence type="ECO:0000256" key="4">
    <source>
        <dbReference type="ARBA" id="ARBA00022884"/>
    </source>
</evidence>
<feature type="domain" description="Helicase ATP-binding" evidence="6">
    <location>
        <begin position="1"/>
        <end position="96"/>
    </location>
</feature>
<gene>
    <name evidence="8" type="ORF">TOLI1172_LOCUS7181</name>
</gene>
<comment type="domain">
    <text evidence="5">The Q motif is unique to and characteristic of the DEAD box family of RNA helicases and controls ATP binding and hydrolysis.</text>
</comment>
<dbReference type="Gene3D" id="3.40.50.300">
    <property type="entry name" value="P-loop containing nucleotide triphosphate hydrolases"/>
    <property type="match status" value="2"/>
</dbReference>
<dbReference type="SMART" id="SM00490">
    <property type="entry name" value="HELICc"/>
    <property type="match status" value="1"/>
</dbReference>
<keyword evidence="2 5" id="KW-0378">Hydrolase</keyword>
<dbReference type="GO" id="GO:0003723">
    <property type="term" value="F:RNA binding"/>
    <property type="evidence" value="ECO:0007669"/>
    <property type="project" value="UniProtKB-UniRule"/>
</dbReference>
<keyword evidence="3 5" id="KW-0067">ATP-binding</keyword>
<dbReference type="InterPro" id="IPR027417">
    <property type="entry name" value="P-loop_NTPase"/>
</dbReference>
<proteinExistence type="inferred from homology"/>
<name>A0A7S0ZIE4_9RHOD</name>
<keyword evidence="4 5" id="KW-0694">RNA-binding</keyword>
<organism evidence="8">
    <name type="scientific">Timspurckia oligopyrenoides</name>
    <dbReference type="NCBI Taxonomy" id="708627"/>
    <lineage>
        <taxon>Eukaryota</taxon>
        <taxon>Rhodophyta</taxon>
        <taxon>Bangiophyceae</taxon>
        <taxon>Porphyridiales</taxon>
        <taxon>Porphyridiaceae</taxon>
        <taxon>Timspurckia</taxon>
    </lineage>
</organism>
<evidence type="ECO:0000256" key="3">
    <source>
        <dbReference type="ARBA" id="ARBA00022840"/>
    </source>
</evidence>
<dbReference type="PROSITE" id="PS51194">
    <property type="entry name" value="HELICASE_CTER"/>
    <property type="match status" value="1"/>
</dbReference>
<dbReference type="CDD" id="cd18787">
    <property type="entry name" value="SF2_C_DEAD"/>
    <property type="match status" value="1"/>
</dbReference>
<dbReference type="GO" id="GO:0005524">
    <property type="term" value="F:ATP binding"/>
    <property type="evidence" value="ECO:0007669"/>
    <property type="project" value="UniProtKB-UniRule"/>
</dbReference>
<dbReference type="EMBL" id="HBFP01010000">
    <property type="protein sequence ID" value="CAD8822785.1"/>
    <property type="molecule type" value="Transcribed_RNA"/>
</dbReference>
<dbReference type="EC" id="3.6.4.13" evidence="5"/>
<comment type="function">
    <text evidence="5">RNA helicase.</text>
</comment>
<dbReference type="GO" id="GO:0003724">
    <property type="term" value="F:RNA helicase activity"/>
    <property type="evidence" value="ECO:0007669"/>
    <property type="project" value="UniProtKB-EC"/>
</dbReference>
<reference evidence="8" key="1">
    <citation type="submission" date="2021-01" db="EMBL/GenBank/DDBJ databases">
        <authorList>
            <person name="Corre E."/>
            <person name="Pelletier E."/>
            <person name="Niang G."/>
            <person name="Scheremetjew M."/>
            <person name="Finn R."/>
            <person name="Kale V."/>
            <person name="Holt S."/>
            <person name="Cochrane G."/>
            <person name="Meng A."/>
            <person name="Brown T."/>
            <person name="Cohen L."/>
        </authorList>
    </citation>
    <scope>NUCLEOTIDE SEQUENCE</scope>
    <source>
        <strain evidence="8">CCMP3278</strain>
    </source>
</reference>
<feature type="domain" description="Helicase C-terminal" evidence="7">
    <location>
        <begin position="160"/>
        <end position="334"/>
    </location>
</feature>
<keyword evidence="1 5" id="KW-0547">Nucleotide-binding</keyword>
<accession>A0A7S0ZIE4</accession>
<comment type="similarity">
    <text evidence="5">Belongs to the DEAD box helicase family.</text>
</comment>
<evidence type="ECO:0000313" key="8">
    <source>
        <dbReference type="EMBL" id="CAD8822785.1"/>
    </source>
</evidence>
<dbReference type="InterPro" id="IPR001650">
    <property type="entry name" value="Helicase_C-like"/>
</dbReference>
<evidence type="ECO:0000256" key="5">
    <source>
        <dbReference type="RuleBase" id="RU365068"/>
    </source>
</evidence>
<evidence type="ECO:0000259" key="6">
    <source>
        <dbReference type="PROSITE" id="PS51192"/>
    </source>
</evidence>
<dbReference type="GO" id="GO:0016787">
    <property type="term" value="F:hydrolase activity"/>
    <property type="evidence" value="ECO:0007669"/>
    <property type="project" value="UniProtKB-KW"/>
</dbReference>
<dbReference type="Pfam" id="PF00271">
    <property type="entry name" value="Helicase_C"/>
    <property type="match status" value="1"/>
</dbReference>
<dbReference type="PROSITE" id="PS51192">
    <property type="entry name" value="HELICASE_ATP_BIND_1"/>
    <property type="match status" value="1"/>
</dbReference>
<dbReference type="InterPro" id="IPR014001">
    <property type="entry name" value="Helicase_ATP-bd"/>
</dbReference>
<dbReference type="AlphaFoldDB" id="A0A7S0ZIE4"/>
<protein>
    <recommendedName>
        <fullName evidence="5">ATP-dependent RNA helicase</fullName>
        <ecNumber evidence="5">3.6.4.13</ecNumber>
    </recommendedName>
</protein>
<evidence type="ECO:0000256" key="1">
    <source>
        <dbReference type="ARBA" id="ARBA00022741"/>
    </source>
</evidence>
<sequence>MKTRGFNLQYVSHLVVDESDRLLQQSYFDWTEIVMNALGDKNVKAETIPDTDFSVETWIRSMLVQKKIVRKILASATQTSSPKQLAQLKLENVLRFKMLSNAQRQKSQSLVNAGGDLEVETETHGDQQQPGPVSVARFLVPESLRENALVCSSKSAKPVALIEVLNLIEDKTDRKASEISSAVVFTKSIDIAHRVSRILELYVSLMQVENVIVREYSSELSAEQRRDVVELLNSVQARKSQQHSIRVIVVCSDAMSRGMDIESLDISINYDIPTQSRTYMHRIGRTARAGKSGRSISLLLATQARHFKQMMSEIERFQKVKYVDYIVPERYEISTKCLAFCIRKLENVLYYENIRIIHKFHQIPKFISIEFRAELESIEESKFEIDVDVEHEAEHEAERDLEQSGDSESVLRTKILANFLSQ</sequence>
<keyword evidence="5" id="KW-0347">Helicase</keyword>
<dbReference type="SUPFAM" id="SSF52540">
    <property type="entry name" value="P-loop containing nucleoside triphosphate hydrolases"/>
    <property type="match status" value="1"/>
</dbReference>
<comment type="catalytic activity">
    <reaction evidence="5">
        <text>ATP + H2O = ADP + phosphate + H(+)</text>
        <dbReference type="Rhea" id="RHEA:13065"/>
        <dbReference type="ChEBI" id="CHEBI:15377"/>
        <dbReference type="ChEBI" id="CHEBI:15378"/>
        <dbReference type="ChEBI" id="CHEBI:30616"/>
        <dbReference type="ChEBI" id="CHEBI:43474"/>
        <dbReference type="ChEBI" id="CHEBI:456216"/>
        <dbReference type="EC" id="3.6.4.13"/>
    </reaction>
</comment>